<feature type="chain" id="PRO_5044759180" description="Secreted protein" evidence="1">
    <location>
        <begin position="16"/>
        <end position="98"/>
    </location>
</feature>
<feature type="non-terminal residue" evidence="2">
    <location>
        <position position="1"/>
    </location>
</feature>
<dbReference type="EMBL" id="JBJQND010000012">
    <property type="protein sequence ID" value="KAL3858921.1"/>
    <property type="molecule type" value="Genomic_DNA"/>
</dbReference>
<proteinExistence type="predicted"/>
<sequence>CSTPVLLCVLVYAEALIGLRPPKRNPKPTEAYVLPFHDQMTSERPSQYVRSVNQSHDRDVFQSEPADQHCRSVQVSRCGVRLLRRILSIKDDVCSYIN</sequence>
<feature type="signal peptide" evidence="1">
    <location>
        <begin position="1"/>
        <end position="15"/>
    </location>
</feature>
<accession>A0ABD3VBF1</accession>
<evidence type="ECO:0000256" key="1">
    <source>
        <dbReference type="SAM" id="SignalP"/>
    </source>
</evidence>
<keyword evidence="1" id="KW-0732">Signal</keyword>
<evidence type="ECO:0008006" key="4">
    <source>
        <dbReference type="Google" id="ProtNLM"/>
    </source>
</evidence>
<protein>
    <recommendedName>
        <fullName evidence="4">Secreted protein</fullName>
    </recommendedName>
</protein>
<feature type="non-terminal residue" evidence="2">
    <location>
        <position position="98"/>
    </location>
</feature>
<keyword evidence="3" id="KW-1185">Reference proteome</keyword>
<evidence type="ECO:0000313" key="3">
    <source>
        <dbReference type="Proteomes" id="UP001634394"/>
    </source>
</evidence>
<reference evidence="2 3" key="1">
    <citation type="submission" date="2024-11" db="EMBL/GenBank/DDBJ databases">
        <title>Chromosome-level genome assembly of the freshwater bivalve Anodonta woodiana.</title>
        <authorList>
            <person name="Chen X."/>
        </authorList>
    </citation>
    <scope>NUCLEOTIDE SEQUENCE [LARGE SCALE GENOMIC DNA]</scope>
    <source>
        <strain evidence="2">MN2024</strain>
        <tissue evidence="2">Gills</tissue>
    </source>
</reference>
<gene>
    <name evidence="2" type="ORF">ACJMK2_009170</name>
</gene>
<dbReference type="AlphaFoldDB" id="A0ABD3VBF1"/>
<name>A0ABD3VBF1_SINWO</name>
<organism evidence="2 3">
    <name type="scientific">Sinanodonta woodiana</name>
    <name type="common">Chinese pond mussel</name>
    <name type="synonym">Anodonta woodiana</name>
    <dbReference type="NCBI Taxonomy" id="1069815"/>
    <lineage>
        <taxon>Eukaryota</taxon>
        <taxon>Metazoa</taxon>
        <taxon>Spiralia</taxon>
        <taxon>Lophotrochozoa</taxon>
        <taxon>Mollusca</taxon>
        <taxon>Bivalvia</taxon>
        <taxon>Autobranchia</taxon>
        <taxon>Heteroconchia</taxon>
        <taxon>Palaeoheterodonta</taxon>
        <taxon>Unionida</taxon>
        <taxon>Unionoidea</taxon>
        <taxon>Unionidae</taxon>
        <taxon>Unioninae</taxon>
        <taxon>Sinanodonta</taxon>
    </lineage>
</organism>
<evidence type="ECO:0000313" key="2">
    <source>
        <dbReference type="EMBL" id="KAL3858921.1"/>
    </source>
</evidence>
<comment type="caution">
    <text evidence="2">The sequence shown here is derived from an EMBL/GenBank/DDBJ whole genome shotgun (WGS) entry which is preliminary data.</text>
</comment>
<dbReference type="Proteomes" id="UP001634394">
    <property type="component" value="Unassembled WGS sequence"/>
</dbReference>